<dbReference type="Proteomes" id="UP001359485">
    <property type="component" value="Unassembled WGS sequence"/>
</dbReference>
<gene>
    <name evidence="2" type="ORF">RUM44_002557</name>
</gene>
<sequence>MSSDVYRLRTVPVTTRTTACPHNTSIPFDRLIEGSLLKKMHSVKQSPTCPSVEWTTPADTEDIGCSASPTVTCSSNETSGCTHPKRRHNPGYVPDSIRLDTLGRRLKIK</sequence>
<feature type="region of interest" description="Disordered" evidence="1">
    <location>
        <begin position="75"/>
        <end position="96"/>
    </location>
</feature>
<accession>A0ABR1AF50</accession>
<evidence type="ECO:0000256" key="1">
    <source>
        <dbReference type="SAM" id="MobiDB-lite"/>
    </source>
</evidence>
<reference evidence="2 3" key="1">
    <citation type="submission" date="2023-09" db="EMBL/GenBank/DDBJ databases">
        <title>Genomes of two closely related lineages of the louse Polyplax serrata with different host specificities.</title>
        <authorList>
            <person name="Martinu J."/>
            <person name="Tarabai H."/>
            <person name="Stefka J."/>
            <person name="Hypsa V."/>
        </authorList>
    </citation>
    <scope>NUCLEOTIDE SEQUENCE [LARGE SCALE GENOMIC DNA]</scope>
    <source>
        <strain evidence="2">98ZLc_SE</strain>
    </source>
</reference>
<keyword evidence="3" id="KW-1185">Reference proteome</keyword>
<name>A0ABR1AF50_POLSC</name>
<protein>
    <submittedName>
        <fullName evidence="2">Uncharacterized protein</fullName>
    </submittedName>
</protein>
<organism evidence="2 3">
    <name type="scientific">Polyplax serrata</name>
    <name type="common">Common mouse louse</name>
    <dbReference type="NCBI Taxonomy" id="468196"/>
    <lineage>
        <taxon>Eukaryota</taxon>
        <taxon>Metazoa</taxon>
        <taxon>Ecdysozoa</taxon>
        <taxon>Arthropoda</taxon>
        <taxon>Hexapoda</taxon>
        <taxon>Insecta</taxon>
        <taxon>Pterygota</taxon>
        <taxon>Neoptera</taxon>
        <taxon>Paraneoptera</taxon>
        <taxon>Psocodea</taxon>
        <taxon>Troctomorpha</taxon>
        <taxon>Phthiraptera</taxon>
        <taxon>Anoplura</taxon>
        <taxon>Polyplacidae</taxon>
        <taxon>Polyplax</taxon>
    </lineage>
</organism>
<proteinExistence type="predicted"/>
<dbReference type="EMBL" id="JAWJWF010000050">
    <property type="protein sequence ID" value="KAK6618114.1"/>
    <property type="molecule type" value="Genomic_DNA"/>
</dbReference>
<evidence type="ECO:0000313" key="3">
    <source>
        <dbReference type="Proteomes" id="UP001359485"/>
    </source>
</evidence>
<evidence type="ECO:0000313" key="2">
    <source>
        <dbReference type="EMBL" id="KAK6618114.1"/>
    </source>
</evidence>
<comment type="caution">
    <text evidence="2">The sequence shown here is derived from an EMBL/GenBank/DDBJ whole genome shotgun (WGS) entry which is preliminary data.</text>
</comment>